<dbReference type="Proteomes" id="UP001061361">
    <property type="component" value="Chromosome"/>
</dbReference>
<dbReference type="Pfam" id="PF13536">
    <property type="entry name" value="EmrE"/>
    <property type="match status" value="1"/>
</dbReference>
<feature type="transmembrane region" description="Helical" evidence="1">
    <location>
        <begin position="95"/>
        <end position="116"/>
    </location>
</feature>
<dbReference type="InterPro" id="IPR032713">
    <property type="entry name" value="EmrE"/>
</dbReference>
<name>A0ABN6RQP5_9BACT</name>
<keyword evidence="3" id="KW-1185">Reference proteome</keyword>
<gene>
    <name evidence="2" type="ORF">JCM14722_07610</name>
</gene>
<evidence type="ECO:0000256" key="1">
    <source>
        <dbReference type="SAM" id="Phobius"/>
    </source>
</evidence>
<feature type="transmembrane region" description="Helical" evidence="1">
    <location>
        <begin position="155"/>
        <end position="176"/>
    </location>
</feature>
<dbReference type="RefSeq" id="WP_264983273.1">
    <property type="nucleotide sequence ID" value="NZ_AP026708.1"/>
</dbReference>
<protein>
    <submittedName>
        <fullName evidence="2">Membrane protein</fullName>
    </submittedName>
</protein>
<organism evidence="2 3">
    <name type="scientific">Pseudodesulfovibrio portus</name>
    <dbReference type="NCBI Taxonomy" id="231439"/>
    <lineage>
        <taxon>Bacteria</taxon>
        <taxon>Pseudomonadati</taxon>
        <taxon>Thermodesulfobacteriota</taxon>
        <taxon>Desulfovibrionia</taxon>
        <taxon>Desulfovibrionales</taxon>
        <taxon>Desulfovibrionaceae</taxon>
    </lineage>
</organism>
<accession>A0ABN6RQP5</accession>
<reference evidence="2" key="1">
    <citation type="submission" date="2022-08" db="EMBL/GenBank/DDBJ databases">
        <title>Genome Sequence of the sulphate-reducing bacterium, Pseudodesulfovibrio portus JCM14722.</title>
        <authorList>
            <person name="Kondo R."/>
            <person name="Kataoka T."/>
        </authorList>
    </citation>
    <scope>NUCLEOTIDE SEQUENCE</scope>
    <source>
        <strain evidence="2">JCM 14722</strain>
    </source>
</reference>
<evidence type="ECO:0000313" key="2">
    <source>
        <dbReference type="EMBL" id="BDQ33219.1"/>
    </source>
</evidence>
<dbReference type="EMBL" id="AP026708">
    <property type="protein sequence ID" value="BDQ33219.1"/>
    <property type="molecule type" value="Genomic_DNA"/>
</dbReference>
<feature type="transmembrane region" description="Helical" evidence="1">
    <location>
        <begin position="197"/>
        <end position="218"/>
    </location>
</feature>
<feature type="transmembrane region" description="Helical" evidence="1">
    <location>
        <begin position="123"/>
        <end position="143"/>
    </location>
</feature>
<keyword evidence="1" id="KW-1133">Transmembrane helix</keyword>
<keyword evidence="1" id="KW-0472">Membrane</keyword>
<sequence length="312" mass="33523">MFRIVLIGVLAAFFFSSTFVLNRAMSLEGGHWVWSASLRYFWMLGLLGLWLALTGKARLGLDALRLFFRHWVFWVVAGSVGFGVFYALITFSSVFAPGWVVAATWQTTILATPLVLLGFGRRVPLKALALTLIIFAGVVLVNVEQASATSVREVLWGALPVLAAAFAYPFGNQLVWEARVGEKSFVPVIDHPAMDDAFCRVLLLTLGSMPLWIGLILFTAPPLPSMGQVAQTGIVAVCSGVIATSLFLVARHTARTTAELAAADCTQSMEVVFSLAGEAVLLGHAMPGSLGWAGIGLTMLGLTLYVTVQSRS</sequence>
<feature type="transmembrane region" description="Helical" evidence="1">
    <location>
        <begin position="40"/>
        <end position="59"/>
    </location>
</feature>
<keyword evidence="1" id="KW-0812">Transmembrane</keyword>
<feature type="transmembrane region" description="Helical" evidence="1">
    <location>
        <begin position="230"/>
        <end position="249"/>
    </location>
</feature>
<evidence type="ECO:0000313" key="3">
    <source>
        <dbReference type="Proteomes" id="UP001061361"/>
    </source>
</evidence>
<proteinExistence type="predicted"/>
<feature type="transmembrane region" description="Helical" evidence="1">
    <location>
        <begin position="261"/>
        <end position="283"/>
    </location>
</feature>
<feature type="transmembrane region" description="Helical" evidence="1">
    <location>
        <begin position="71"/>
        <end position="89"/>
    </location>
</feature>